<dbReference type="AlphaFoldDB" id="B6VBI9"/>
<reference evidence="6" key="1">
    <citation type="journal article" date="2008" name="Genome Res.">
        <title>Multigenome DNA sequence conservation identifies Hox cis-regulatory elements.</title>
        <authorList>
            <person name="Kuntz S.G."/>
            <person name="Schwarz E.M."/>
            <person name="DeModena J.A."/>
            <person name="De Buysscher T."/>
            <person name="Trout D."/>
            <person name="Shizuya H."/>
            <person name="Sternberg P.W."/>
            <person name="Wold B.J."/>
        </authorList>
    </citation>
    <scope>NUCLEOTIDE SEQUENCE</scope>
    <source>
        <strain evidence="6">CB5161</strain>
    </source>
</reference>
<dbReference type="GO" id="GO:0052689">
    <property type="term" value="F:carboxylic ester hydrolase activity"/>
    <property type="evidence" value="ECO:0007669"/>
    <property type="project" value="UniProtKB-KW"/>
</dbReference>
<proteinExistence type="inferred from homology"/>
<dbReference type="SUPFAM" id="SSF53474">
    <property type="entry name" value="alpha/beta-Hydrolases"/>
    <property type="match status" value="1"/>
</dbReference>
<evidence type="ECO:0000313" key="6">
    <source>
        <dbReference type="EMBL" id="ACI49082.1"/>
    </source>
</evidence>
<gene>
    <name evidence="6" type="ORF">Cbre_JD11.006</name>
</gene>
<dbReference type="PANTHER" id="PTHR45029:SF2">
    <property type="entry name" value="CARBOXYLIC ESTER HYDROLASE"/>
    <property type="match status" value="1"/>
</dbReference>
<feature type="domain" description="Carboxylesterase type B" evidence="5">
    <location>
        <begin position="289"/>
        <end position="452"/>
    </location>
</feature>
<evidence type="ECO:0000256" key="4">
    <source>
        <dbReference type="RuleBase" id="RU361235"/>
    </source>
</evidence>
<keyword evidence="2" id="KW-0719">Serine esterase</keyword>
<dbReference type="EC" id="3.1.1.-" evidence="4"/>
<evidence type="ECO:0000256" key="1">
    <source>
        <dbReference type="ARBA" id="ARBA00005964"/>
    </source>
</evidence>
<evidence type="ECO:0000256" key="3">
    <source>
        <dbReference type="ARBA" id="ARBA00022801"/>
    </source>
</evidence>
<organism evidence="6">
    <name type="scientific">Caenorhabditis brenneri</name>
    <name type="common">Nematode worm</name>
    <dbReference type="NCBI Taxonomy" id="135651"/>
    <lineage>
        <taxon>Eukaryota</taxon>
        <taxon>Metazoa</taxon>
        <taxon>Ecdysozoa</taxon>
        <taxon>Nematoda</taxon>
        <taxon>Chromadorea</taxon>
        <taxon>Rhabditida</taxon>
        <taxon>Rhabditina</taxon>
        <taxon>Rhabditomorpha</taxon>
        <taxon>Rhabditoidea</taxon>
        <taxon>Rhabditidae</taxon>
        <taxon>Peloderinae</taxon>
        <taxon>Caenorhabditis</taxon>
    </lineage>
</organism>
<evidence type="ECO:0000259" key="5">
    <source>
        <dbReference type="Pfam" id="PF00135"/>
    </source>
</evidence>
<dbReference type="InterPro" id="IPR019826">
    <property type="entry name" value="Carboxylesterase_B_AS"/>
</dbReference>
<evidence type="ECO:0000256" key="2">
    <source>
        <dbReference type="ARBA" id="ARBA00022487"/>
    </source>
</evidence>
<dbReference type="InterPro" id="IPR043187">
    <property type="entry name" value="CM06B1-like"/>
</dbReference>
<feature type="domain" description="Carboxylesterase type B" evidence="5">
    <location>
        <begin position="15"/>
        <end position="261"/>
    </location>
</feature>
<dbReference type="Gene3D" id="3.40.50.1820">
    <property type="entry name" value="alpha/beta hydrolase"/>
    <property type="match status" value="2"/>
</dbReference>
<dbReference type="ESTHER" id="9pelo-b6vbi9">
    <property type="family name" value="Carb_B_Nematoda"/>
</dbReference>
<dbReference type="Pfam" id="PF00135">
    <property type="entry name" value="COesterase"/>
    <property type="match status" value="2"/>
</dbReference>
<protein>
    <recommendedName>
        <fullName evidence="4">Carboxylic ester hydrolase</fullName>
        <ecNumber evidence="4">3.1.1.-</ecNumber>
    </recommendedName>
</protein>
<sequence length="467" mass="51830">MGGFLSDLKPEINSEILYSSCGPIHGNVYKHEDKIVEGYLGIPFAEPPERFQKPIEANIWNDVKQCTTYGPGCPQSGIFDQMRDQLGLVFDEHKCLSLNVFVPQWKRDEVPPGFPVIVNIFGGGFEMGTSAAYDDFSISGTLPLKDVIVVTINYRVGAYGFFTTGDDVCHGNFALWDQTLALKWIQKHIASFGGNPKNVTVVGCSAGGVCADLLTLSTHSRDLFQKCISMSGSADCEMACRSSENQAKIFREFAMENGCYKNAVPDPVYTRIGDNIDFSASKLFGPDVVDDSEDVLKTLNDSYLQGIEQSNTVSVRKRFIEFLGDAVFNDGILKSVQSAAKSGNDVYFYSFDFCNPDGYGPLGEMLDFKASSHGNDFRYIFGVGGYEKFVPNDQELEVMEMMITMFSNFAKYGNPNGVESNGIWEKYTLSSPGTYFKIDHPTSEMKNGFLNDRLAKIKAIERKIINF</sequence>
<dbReference type="PROSITE" id="PS00122">
    <property type="entry name" value="CARBOXYLESTERASE_B_1"/>
    <property type="match status" value="1"/>
</dbReference>
<comment type="similarity">
    <text evidence="1 4">Belongs to the type-B carboxylesterase/lipase family.</text>
</comment>
<keyword evidence="3 4" id="KW-0378">Hydrolase</keyword>
<dbReference type="InterPro" id="IPR002018">
    <property type="entry name" value="CarbesteraseB"/>
</dbReference>
<name>B6VBI9_CAEBE</name>
<accession>B6VBI9</accession>
<dbReference type="EMBL" id="FJ362363">
    <property type="protein sequence ID" value="ACI49082.1"/>
    <property type="molecule type" value="Genomic_DNA"/>
</dbReference>
<dbReference type="InterPro" id="IPR029058">
    <property type="entry name" value="AB_hydrolase_fold"/>
</dbReference>
<dbReference type="PANTHER" id="PTHR45029">
    <property type="entry name" value="CARBOXYLIC ESTER HYDROLASE-RELATED"/>
    <property type="match status" value="1"/>
</dbReference>